<dbReference type="EMBL" id="UYRT01021548">
    <property type="protein sequence ID" value="VDK60033.1"/>
    <property type="molecule type" value="Genomic_DNA"/>
</dbReference>
<accession>A0A183DGQ5</accession>
<sequence>MDEPRNALIRTLSGGDIVKERSSHAFARSYITGGAKLQISYTSRVCADICQHIGKLHGEIVKLNRGTSYVRDFRVATKRNDWKEV</sequence>
<evidence type="ECO:0000313" key="3">
    <source>
        <dbReference type="WBParaSite" id="GPUH_0000790501-mRNA-1"/>
    </source>
</evidence>
<evidence type="ECO:0000313" key="2">
    <source>
        <dbReference type="Proteomes" id="UP000271098"/>
    </source>
</evidence>
<reference evidence="3" key="1">
    <citation type="submission" date="2016-06" db="UniProtKB">
        <authorList>
            <consortium name="WormBaseParasite"/>
        </authorList>
    </citation>
    <scope>IDENTIFICATION</scope>
</reference>
<dbReference type="AlphaFoldDB" id="A0A183DGQ5"/>
<name>A0A183DGQ5_9BILA</name>
<organism evidence="3">
    <name type="scientific">Gongylonema pulchrum</name>
    <dbReference type="NCBI Taxonomy" id="637853"/>
    <lineage>
        <taxon>Eukaryota</taxon>
        <taxon>Metazoa</taxon>
        <taxon>Ecdysozoa</taxon>
        <taxon>Nematoda</taxon>
        <taxon>Chromadorea</taxon>
        <taxon>Rhabditida</taxon>
        <taxon>Spirurina</taxon>
        <taxon>Spiruromorpha</taxon>
        <taxon>Spiruroidea</taxon>
        <taxon>Gongylonematidae</taxon>
        <taxon>Gongylonema</taxon>
    </lineage>
</organism>
<dbReference type="WBParaSite" id="GPUH_0000790501-mRNA-1">
    <property type="protein sequence ID" value="GPUH_0000790501-mRNA-1"/>
    <property type="gene ID" value="GPUH_0000790501"/>
</dbReference>
<reference evidence="1 2" key="2">
    <citation type="submission" date="2018-11" db="EMBL/GenBank/DDBJ databases">
        <authorList>
            <consortium name="Pathogen Informatics"/>
        </authorList>
    </citation>
    <scope>NUCLEOTIDE SEQUENCE [LARGE SCALE GENOMIC DNA]</scope>
</reference>
<proteinExistence type="predicted"/>
<gene>
    <name evidence="1" type="ORF">GPUH_LOCUS7895</name>
</gene>
<dbReference type="Proteomes" id="UP000271098">
    <property type="component" value="Unassembled WGS sequence"/>
</dbReference>
<protein>
    <submittedName>
        <fullName evidence="3">RRM domain-containing protein</fullName>
    </submittedName>
</protein>
<keyword evidence="2" id="KW-1185">Reference proteome</keyword>
<evidence type="ECO:0000313" key="1">
    <source>
        <dbReference type="EMBL" id="VDK60033.1"/>
    </source>
</evidence>